<protein>
    <submittedName>
        <fullName evidence="2">Uncharacterized protein</fullName>
    </submittedName>
</protein>
<feature type="region of interest" description="Disordered" evidence="1">
    <location>
        <begin position="39"/>
        <end position="61"/>
    </location>
</feature>
<accession>A0A9P8XY42</accession>
<reference evidence="2" key="1">
    <citation type="journal article" date="2021" name="Nat. Commun.">
        <title>Genetic determinants of endophytism in the Arabidopsis root mycobiome.</title>
        <authorList>
            <person name="Mesny F."/>
            <person name="Miyauchi S."/>
            <person name="Thiergart T."/>
            <person name="Pickel B."/>
            <person name="Atanasova L."/>
            <person name="Karlsson M."/>
            <person name="Huettel B."/>
            <person name="Barry K.W."/>
            <person name="Haridas S."/>
            <person name="Chen C."/>
            <person name="Bauer D."/>
            <person name="Andreopoulos W."/>
            <person name="Pangilinan J."/>
            <person name="LaButti K."/>
            <person name="Riley R."/>
            <person name="Lipzen A."/>
            <person name="Clum A."/>
            <person name="Drula E."/>
            <person name="Henrissat B."/>
            <person name="Kohler A."/>
            <person name="Grigoriev I.V."/>
            <person name="Martin F.M."/>
            <person name="Hacquard S."/>
        </authorList>
    </citation>
    <scope>NUCLEOTIDE SEQUENCE</scope>
    <source>
        <strain evidence="2">MPI-CAGE-CH-0230</strain>
    </source>
</reference>
<dbReference type="GeneID" id="70186898"/>
<dbReference type="EMBL" id="JAGTJQ010000011">
    <property type="protein sequence ID" value="KAH7018583.1"/>
    <property type="molecule type" value="Genomic_DNA"/>
</dbReference>
<evidence type="ECO:0000313" key="3">
    <source>
        <dbReference type="Proteomes" id="UP000756346"/>
    </source>
</evidence>
<sequence>MTVCREWPAASGGQMAQTASLFIDESPALVLAQTLAGGSHAAPWRPGEPSPGSPPSKTSSACAVPAMRHHDNHQAGGLSTAGYRKKLYIPRNSRLGGSFAHNLTGNAACARDHLTPSDVIIPVLKTLEGRSSVKPLLLPPYPPISPDVSVPSFLVSIHSRMCIPSSERLGRAIRPSNACSDLIYASRSVGPWRSCPHELVLPHPKIRFPILCLPALPSWLKGLISRHAFRLFNQGLAPAWAWKAAPAYAEVQVVSDDVASRAALLAGLLYISMSKADFIPIYRLALSAFVIQSVAGSRSNKQRFRAITPASQSSPQAAGWTQNTLFPDLRNNQGANKDTGILVNSLQAESSNEPGPGYQRPTISASRSLFNMLQEFPAASSCAVLVVNCCCCGEQL</sequence>
<comment type="caution">
    <text evidence="2">The sequence shown here is derived from an EMBL/GenBank/DDBJ whole genome shotgun (WGS) entry which is preliminary data.</text>
</comment>
<dbReference type="Proteomes" id="UP000756346">
    <property type="component" value="Unassembled WGS sequence"/>
</dbReference>
<proteinExistence type="predicted"/>
<dbReference type="RefSeq" id="XP_046006850.1">
    <property type="nucleotide sequence ID" value="XM_046157352.1"/>
</dbReference>
<organism evidence="2 3">
    <name type="scientific">Microdochium trichocladiopsis</name>
    <dbReference type="NCBI Taxonomy" id="1682393"/>
    <lineage>
        <taxon>Eukaryota</taxon>
        <taxon>Fungi</taxon>
        <taxon>Dikarya</taxon>
        <taxon>Ascomycota</taxon>
        <taxon>Pezizomycotina</taxon>
        <taxon>Sordariomycetes</taxon>
        <taxon>Xylariomycetidae</taxon>
        <taxon>Xylariales</taxon>
        <taxon>Microdochiaceae</taxon>
        <taxon>Microdochium</taxon>
    </lineage>
</organism>
<name>A0A9P8XY42_9PEZI</name>
<keyword evidence="3" id="KW-1185">Reference proteome</keyword>
<gene>
    <name evidence="2" type="ORF">B0I36DRAFT_354846</name>
</gene>
<evidence type="ECO:0000256" key="1">
    <source>
        <dbReference type="SAM" id="MobiDB-lite"/>
    </source>
</evidence>
<evidence type="ECO:0000313" key="2">
    <source>
        <dbReference type="EMBL" id="KAH7018583.1"/>
    </source>
</evidence>
<dbReference type="AlphaFoldDB" id="A0A9P8XY42"/>